<evidence type="ECO:0000256" key="4">
    <source>
        <dbReference type="ARBA" id="ARBA00022989"/>
    </source>
</evidence>
<accession>A0A8J9Y999</accession>
<dbReference type="Pfam" id="PF00939">
    <property type="entry name" value="Na_sulph_symp"/>
    <property type="match status" value="1"/>
</dbReference>
<dbReference type="GO" id="GO:0015137">
    <property type="term" value="F:citrate transmembrane transporter activity"/>
    <property type="evidence" value="ECO:0007669"/>
    <property type="project" value="TreeGrafter"/>
</dbReference>
<sequence length="327" mass="35879">MDNTSYQDNVNDGTEIAPLSVEEDADTSMYPKAPEYLSFPKFSAFAIPYMLLMEAFVYIYLVIVYLGYLRPNSETAKRAKISSSGVEAAKKAVNENIEKLGSITLWEIVCYKMVALYRLNCLGGVVASLYGCTPGGPGFKSRVRPSLVIESFCLVSLRNSPELGSWRYFTAVPRRARGGFALSNAAKKEYTDLNGKIGILLKNLKNLPNLFIILLIIIFTVFTTNFASNVAVCNVIAPIAMQLAKEINQNPLWYNIATGFSSSYALCLPVGTPGNLVVQGAANIPTSKMIKAGIGPTISTIIITWLAICFWAPVVWPDLKSLPDWIE</sequence>
<evidence type="ECO:0000313" key="7">
    <source>
        <dbReference type="EMBL" id="CAH0719426.1"/>
    </source>
</evidence>
<comment type="similarity">
    <text evidence="2">Belongs to the SLC13A/DASS transporter (TC 2.A.47) family. NADC subfamily.</text>
</comment>
<name>A0A8J9Y999_9NEOP</name>
<feature type="transmembrane region" description="Helical" evidence="6">
    <location>
        <begin position="210"/>
        <end position="240"/>
    </location>
</feature>
<dbReference type="PANTHER" id="PTHR10283">
    <property type="entry name" value="SOLUTE CARRIER FAMILY 13 MEMBER"/>
    <property type="match status" value="1"/>
</dbReference>
<dbReference type="GO" id="GO:0015141">
    <property type="term" value="F:succinate transmembrane transporter activity"/>
    <property type="evidence" value="ECO:0007669"/>
    <property type="project" value="TreeGrafter"/>
</dbReference>
<evidence type="ECO:0000256" key="1">
    <source>
        <dbReference type="ARBA" id="ARBA00004141"/>
    </source>
</evidence>
<dbReference type="OrthoDB" id="6493944at2759"/>
<organism evidence="7 8">
    <name type="scientific">Brenthis ino</name>
    <name type="common">lesser marbled fritillary</name>
    <dbReference type="NCBI Taxonomy" id="405034"/>
    <lineage>
        <taxon>Eukaryota</taxon>
        <taxon>Metazoa</taxon>
        <taxon>Ecdysozoa</taxon>
        <taxon>Arthropoda</taxon>
        <taxon>Hexapoda</taxon>
        <taxon>Insecta</taxon>
        <taxon>Pterygota</taxon>
        <taxon>Neoptera</taxon>
        <taxon>Endopterygota</taxon>
        <taxon>Lepidoptera</taxon>
        <taxon>Glossata</taxon>
        <taxon>Ditrysia</taxon>
        <taxon>Papilionoidea</taxon>
        <taxon>Nymphalidae</taxon>
        <taxon>Heliconiinae</taxon>
        <taxon>Argynnini</taxon>
        <taxon>Brenthis</taxon>
    </lineage>
</organism>
<dbReference type="EMBL" id="OV170234">
    <property type="protein sequence ID" value="CAH0719426.1"/>
    <property type="molecule type" value="Genomic_DNA"/>
</dbReference>
<evidence type="ECO:0000256" key="2">
    <source>
        <dbReference type="ARBA" id="ARBA00006772"/>
    </source>
</evidence>
<evidence type="ECO:0000256" key="5">
    <source>
        <dbReference type="ARBA" id="ARBA00023136"/>
    </source>
</evidence>
<dbReference type="InterPro" id="IPR001898">
    <property type="entry name" value="SLC13A/DASS"/>
</dbReference>
<dbReference type="AlphaFoldDB" id="A0A8J9Y999"/>
<reference evidence="7" key="1">
    <citation type="submission" date="2021-12" db="EMBL/GenBank/DDBJ databases">
        <authorList>
            <person name="Martin H S."/>
        </authorList>
    </citation>
    <scope>NUCLEOTIDE SEQUENCE</scope>
</reference>
<dbReference type="PANTHER" id="PTHR10283:SF82">
    <property type="entry name" value="SOLUTE CARRIER FAMILY 13 MEMBER 2"/>
    <property type="match status" value="1"/>
</dbReference>
<gene>
    <name evidence="7" type="ORF">BINO364_LOCUS5768</name>
</gene>
<feature type="transmembrane region" description="Helical" evidence="6">
    <location>
        <begin position="292"/>
        <end position="316"/>
    </location>
</feature>
<proteinExistence type="inferred from homology"/>
<comment type="subcellular location">
    <subcellularLocation>
        <location evidence="1">Membrane</location>
        <topology evidence="1">Multi-pass membrane protein</topology>
    </subcellularLocation>
</comment>
<dbReference type="GO" id="GO:0005886">
    <property type="term" value="C:plasma membrane"/>
    <property type="evidence" value="ECO:0007669"/>
    <property type="project" value="TreeGrafter"/>
</dbReference>
<keyword evidence="5 6" id="KW-0472">Membrane</keyword>
<evidence type="ECO:0000256" key="3">
    <source>
        <dbReference type="ARBA" id="ARBA00022692"/>
    </source>
</evidence>
<dbReference type="Proteomes" id="UP000838878">
    <property type="component" value="Chromosome 14"/>
</dbReference>
<evidence type="ECO:0000313" key="8">
    <source>
        <dbReference type="Proteomes" id="UP000838878"/>
    </source>
</evidence>
<feature type="non-terminal residue" evidence="7">
    <location>
        <position position="327"/>
    </location>
</feature>
<keyword evidence="4 6" id="KW-1133">Transmembrane helix</keyword>
<protein>
    <submittedName>
        <fullName evidence="7">Uncharacterized protein</fullName>
    </submittedName>
</protein>
<feature type="transmembrane region" description="Helical" evidence="6">
    <location>
        <begin position="46"/>
        <end position="68"/>
    </location>
</feature>
<keyword evidence="8" id="KW-1185">Reference proteome</keyword>
<evidence type="ECO:0000256" key="6">
    <source>
        <dbReference type="SAM" id="Phobius"/>
    </source>
</evidence>
<keyword evidence="3 6" id="KW-0812">Transmembrane</keyword>